<keyword evidence="2" id="KW-1185">Reference proteome</keyword>
<organism evidence="1 2">
    <name type="scientific">Atta colombica</name>
    <dbReference type="NCBI Taxonomy" id="520822"/>
    <lineage>
        <taxon>Eukaryota</taxon>
        <taxon>Metazoa</taxon>
        <taxon>Ecdysozoa</taxon>
        <taxon>Arthropoda</taxon>
        <taxon>Hexapoda</taxon>
        <taxon>Insecta</taxon>
        <taxon>Pterygota</taxon>
        <taxon>Neoptera</taxon>
        <taxon>Endopterygota</taxon>
        <taxon>Hymenoptera</taxon>
        <taxon>Apocrita</taxon>
        <taxon>Aculeata</taxon>
        <taxon>Formicoidea</taxon>
        <taxon>Formicidae</taxon>
        <taxon>Myrmicinae</taxon>
        <taxon>Atta</taxon>
    </lineage>
</organism>
<accession>A0A195AU34</accession>
<name>A0A195AU34_9HYME</name>
<dbReference type="Proteomes" id="UP000078540">
    <property type="component" value="Unassembled WGS sequence"/>
</dbReference>
<sequence length="150" mass="16217">MFNSEVNTQYASRFLSRALQRYESDCGCTCKPPLILSEIIALHDTFACSCTNAQSSGDSSAARRPQLCLIAQRKIGRIVRESIDSLVSHSRRTADLKCLNALSQSSPASSSTLGWASRGRWSTGVAPIATAPDGAGHVHLILEIEVILRN</sequence>
<dbReference type="EMBL" id="KQ976741">
    <property type="protein sequence ID" value="KYM75567.1"/>
    <property type="molecule type" value="Genomic_DNA"/>
</dbReference>
<evidence type="ECO:0000313" key="1">
    <source>
        <dbReference type="EMBL" id="KYM75567.1"/>
    </source>
</evidence>
<evidence type="ECO:0000313" key="2">
    <source>
        <dbReference type="Proteomes" id="UP000078540"/>
    </source>
</evidence>
<dbReference type="AlphaFoldDB" id="A0A195AU34"/>
<proteinExistence type="predicted"/>
<protein>
    <submittedName>
        <fullName evidence="1">Uncharacterized protein</fullName>
    </submittedName>
</protein>
<gene>
    <name evidence="1" type="ORF">ALC53_13995</name>
</gene>
<reference evidence="1 2" key="1">
    <citation type="submission" date="2015-09" db="EMBL/GenBank/DDBJ databases">
        <title>Atta colombica WGS genome.</title>
        <authorList>
            <person name="Nygaard S."/>
            <person name="Hu H."/>
            <person name="Boomsma J."/>
            <person name="Zhang G."/>
        </authorList>
    </citation>
    <scope>NUCLEOTIDE SEQUENCE [LARGE SCALE GENOMIC DNA]</scope>
    <source>
        <strain evidence="1">Treedump-2</strain>
        <tissue evidence="1">Whole body</tissue>
    </source>
</reference>